<dbReference type="SUPFAM" id="SSF50486">
    <property type="entry name" value="FMT C-terminal domain-like"/>
    <property type="match status" value="1"/>
</dbReference>
<evidence type="ECO:0000256" key="2">
    <source>
        <dbReference type="ARBA" id="ARBA00022763"/>
    </source>
</evidence>
<keyword evidence="3 5" id="KW-0378">Hydrolase</keyword>
<comment type="similarity">
    <text evidence="1 5">Belongs to the DNA glycosylase MPG family.</text>
</comment>
<reference evidence="6" key="1">
    <citation type="journal article" date="2023" name="Comput. Struct. Biotechnol. J.">
        <title>Discovery of a novel marine Bacteroidetes with a rich repertoire of carbohydrate-active enzymes.</title>
        <authorList>
            <person name="Chen B."/>
            <person name="Liu G."/>
            <person name="Chen Q."/>
            <person name="Wang H."/>
            <person name="Liu L."/>
            <person name="Tang K."/>
        </authorList>
    </citation>
    <scope>NUCLEOTIDE SEQUENCE</scope>
    <source>
        <strain evidence="6">TK19036</strain>
    </source>
</reference>
<evidence type="ECO:0000313" key="6">
    <source>
        <dbReference type="EMBL" id="WKN40168.1"/>
    </source>
</evidence>
<gene>
    <name evidence="6" type="ORF">K4G66_15850</name>
</gene>
<evidence type="ECO:0000256" key="5">
    <source>
        <dbReference type="HAMAP-Rule" id="MF_00527"/>
    </source>
</evidence>
<organism evidence="6">
    <name type="scientific">Roseihalotalea indica</name>
    <dbReference type="NCBI Taxonomy" id="2867963"/>
    <lineage>
        <taxon>Bacteria</taxon>
        <taxon>Pseudomonadati</taxon>
        <taxon>Bacteroidota</taxon>
        <taxon>Cytophagia</taxon>
        <taxon>Cytophagales</taxon>
        <taxon>Catalimonadaceae</taxon>
        <taxon>Roseihalotalea</taxon>
    </lineage>
</organism>
<name>A0AA49JK74_9BACT</name>
<keyword evidence="2 5" id="KW-0227">DNA damage</keyword>
<reference evidence="6" key="2">
    <citation type="journal article" date="2024" name="Antonie Van Leeuwenhoek">
        <title>Roseihalotalea indica gen. nov., sp. nov., a halophilic Bacteroidetes from mesopelagic Southwest Indian Ocean with higher carbohydrate metabolic potential.</title>
        <authorList>
            <person name="Chen B."/>
            <person name="Zhang M."/>
            <person name="Lin D."/>
            <person name="Ye J."/>
            <person name="Tang K."/>
        </authorList>
    </citation>
    <scope>NUCLEOTIDE SEQUENCE</scope>
    <source>
        <strain evidence="6">TK19036</strain>
    </source>
</reference>
<dbReference type="EMBL" id="CP120682">
    <property type="protein sequence ID" value="WKN40168.1"/>
    <property type="molecule type" value="Genomic_DNA"/>
</dbReference>
<evidence type="ECO:0000256" key="3">
    <source>
        <dbReference type="ARBA" id="ARBA00022801"/>
    </source>
</evidence>
<dbReference type="GO" id="GO:0003905">
    <property type="term" value="F:alkylbase DNA N-glycosylase activity"/>
    <property type="evidence" value="ECO:0007669"/>
    <property type="project" value="InterPro"/>
</dbReference>
<dbReference type="GO" id="GO:0003677">
    <property type="term" value="F:DNA binding"/>
    <property type="evidence" value="ECO:0007669"/>
    <property type="project" value="InterPro"/>
</dbReference>
<dbReference type="InterPro" id="IPR036995">
    <property type="entry name" value="MPG_sf"/>
</dbReference>
<dbReference type="InterPro" id="IPR003180">
    <property type="entry name" value="MPG"/>
</dbReference>
<dbReference type="NCBIfam" id="TIGR00567">
    <property type="entry name" value="3mg"/>
    <property type="match status" value="1"/>
</dbReference>
<sequence length="201" mass="22425">MNILPPSFYQRPDVLQISRELLGKYLFTDIEGSVAGGMIVETEAYAHQGDLAIQSHLKRRNVKKETMFRAGGIAYVYRVYRIHSLFNIVTNVQGKPDAVLVRAIEPILNVEAMQQRRGLDGIGPRLTAGPGMLTQALGITPAHSEVPITTGESIWIEDRGERVEESAMLASPRVGIQYAGEDALLPWRLRIRDNEWTSKAK</sequence>
<dbReference type="InterPro" id="IPR011034">
    <property type="entry name" value="Formyl_transferase-like_C_sf"/>
</dbReference>
<keyword evidence="4 5" id="KW-0234">DNA repair</keyword>
<dbReference type="CDD" id="cd00540">
    <property type="entry name" value="AAG"/>
    <property type="match status" value="1"/>
</dbReference>
<evidence type="ECO:0000256" key="1">
    <source>
        <dbReference type="ARBA" id="ARBA00009232"/>
    </source>
</evidence>
<dbReference type="PANTHER" id="PTHR10429:SF0">
    <property type="entry name" value="DNA-3-METHYLADENINE GLYCOSYLASE"/>
    <property type="match status" value="1"/>
</dbReference>
<dbReference type="GO" id="GO:0006284">
    <property type="term" value="P:base-excision repair"/>
    <property type="evidence" value="ECO:0007669"/>
    <property type="project" value="InterPro"/>
</dbReference>
<dbReference type="EC" id="3.2.2.-" evidence="5"/>
<evidence type="ECO:0000256" key="4">
    <source>
        <dbReference type="ARBA" id="ARBA00023204"/>
    </source>
</evidence>
<dbReference type="AlphaFoldDB" id="A0AA49JK74"/>
<protein>
    <recommendedName>
        <fullName evidence="5">Putative 3-methyladenine DNA glycosylase</fullName>
        <ecNumber evidence="5">3.2.2.-</ecNumber>
    </recommendedName>
</protein>
<dbReference type="Gene3D" id="3.10.300.10">
    <property type="entry name" value="Methylpurine-DNA glycosylase (MPG)"/>
    <property type="match status" value="1"/>
</dbReference>
<dbReference type="PANTHER" id="PTHR10429">
    <property type="entry name" value="DNA-3-METHYLADENINE GLYCOSYLASE"/>
    <property type="match status" value="1"/>
</dbReference>
<dbReference type="Pfam" id="PF02245">
    <property type="entry name" value="Pur_DNA_glyco"/>
    <property type="match status" value="1"/>
</dbReference>
<proteinExistence type="inferred from homology"/>
<dbReference type="HAMAP" id="MF_00527">
    <property type="entry name" value="3MGH"/>
    <property type="match status" value="1"/>
</dbReference>
<accession>A0AA49JK74</accession>